<accession>A0A0C2XHF0</accession>
<dbReference type="STRING" id="946122.A0A0C2XHF0"/>
<organism evidence="3 4">
    <name type="scientific">Amanita muscaria (strain Koide BX008)</name>
    <dbReference type="NCBI Taxonomy" id="946122"/>
    <lineage>
        <taxon>Eukaryota</taxon>
        <taxon>Fungi</taxon>
        <taxon>Dikarya</taxon>
        <taxon>Basidiomycota</taxon>
        <taxon>Agaricomycotina</taxon>
        <taxon>Agaricomycetes</taxon>
        <taxon>Agaricomycetidae</taxon>
        <taxon>Agaricales</taxon>
        <taxon>Pluteineae</taxon>
        <taxon>Amanitaceae</taxon>
        <taxon>Amanita</taxon>
    </lineage>
</organism>
<protein>
    <submittedName>
        <fullName evidence="3">Uncharacterized protein</fullName>
    </submittedName>
</protein>
<dbReference type="GO" id="GO:0005829">
    <property type="term" value="C:cytosol"/>
    <property type="evidence" value="ECO:0007669"/>
    <property type="project" value="UniProtKB-ARBA"/>
</dbReference>
<sequence length="326" mass="35760">MPATVRPASPNNDPPFVHAPYESNPHNPLNIRVYDPNVWPQPYVYRFPPNYGPIPPLPAAHQVWILDCKSCGTFLTNRGMKGVLLLLPDVSLYSTDALPINCSAYSTNPDALKPSLSRPRSDSRTCECLTQTLCCHGCGSAVGYMIVIPCSRCTSSMTASNRSTNGHRFIFHSTEVVGTERHFVPGEPGVILCDPPQNASTPSFYPAWHSQPPAQRRPNGSSREDSIALTNPGELDSSRGSRQVSKFNDVSVYDIHLASCNNLVTAVSATMDVKEPGQRRDLEPGDLLFWHHLTRHGEIPGVTDDVRARGLASLIESSRDPTGFDR</sequence>
<evidence type="ECO:0000256" key="1">
    <source>
        <dbReference type="ARBA" id="ARBA00006888"/>
    </source>
</evidence>
<comment type="similarity">
    <text evidence="1">Belongs to the FAM72 family.</text>
</comment>
<dbReference type="InterPro" id="IPR026768">
    <property type="entry name" value="YPEH2ZP"/>
</dbReference>
<name>A0A0C2XHF0_AMAMK</name>
<evidence type="ECO:0000256" key="2">
    <source>
        <dbReference type="SAM" id="MobiDB-lite"/>
    </source>
</evidence>
<keyword evidence="4" id="KW-1185">Reference proteome</keyword>
<evidence type="ECO:0000313" key="3">
    <source>
        <dbReference type="EMBL" id="KIL68861.1"/>
    </source>
</evidence>
<dbReference type="HOGENOM" id="CLU_041299_0_0_1"/>
<feature type="region of interest" description="Disordered" evidence="2">
    <location>
        <begin position="203"/>
        <end position="242"/>
    </location>
</feature>
<evidence type="ECO:0000313" key="4">
    <source>
        <dbReference type="Proteomes" id="UP000054549"/>
    </source>
</evidence>
<dbReference type="OrthoDB" id="2526683at2759"/>
<dbReference type="PANTHER" id="PTHR31841:SF1">
    <property type="entry name" value="PROTEIN FAM72A-RELATED"/>
    <property type="match status" value="1"/>
</dbReference>
<dbReference type="Pfam" id="PF14976">
    <property type="entry name" value="YPEH2ZP"/>
    <property type="match status" value="1"/>
</dbReference>
<gene>
    <name evidence="3" type="ORF">M378DRAFT_70589</name>
</gene>
<proteinExistence type="inferred from homology"/>
<reference evidence="3 4" key="1">
    <citation type="submission" date="2014-04" db="EMBL/GenBank/DDBJ databases">
        <title>Evolutionary Origins and Diversification of the Mycorrhizal Mutualists.</title>
        <authorList>
            <consortium name="DOE Joint Genome Institute"/>
            <consortium name="Mycorrhizal Genomics Consortium"/>
            <person name="Kohler A."/>
            <person name="Kuo A."/>
            <person name="Nagy L.G."/>
            <person name="Floudas D."/>
            <person name="Copeland A."/>
            <person name="Barry K.W."/>
            <person name="Cichocki N."/>
            <person name="Veneault-Fourrey C."/>
            <person name="LaButti K."/>
            <person name="Lindquist E.A."/>
            <person name="Lipzen A."/>
            <person name="Lundell T."/>
            <person name="Morin E."/>
            <person name="Murat C."/>
            <person name="Riley R."/>
            <person name="Ohm R."/>
            <person name="Sun H."/>
            <person name="Tunlid A."/>
            <person name="Henrissat B."/>
            <person name="Grigoriev I.V."/>
            <person name="Hibbett D.S."/>
            <person name="Martin F."/>
        </authorList>
    </citation>
    <scope>NUCLEOTIDE SEQUENCE [LARGE SCALE GENOMIC DNA]</scope>
    <source>
        <strain evidence="3 4">Koide BX008</strain>
    </source>
</reference>
<dbReference type="AlphaFoldDB" id="A0A0C2XHF0"/>
<dbReference type="EMBL" id="KN818227">
    <property type="protein sequence ID" value="KIL68861.1"/>
    <property type="molecule type" value="Genomic_DNA"/>
</dbReference>
<dbReference type="Proteomes" id="UP000054549">
    <property type="component" value="Unassembled WGS sequence"/>
</dbReference>
<dbReference type="PANTHER" id="PTHR31841">
    <property type="entry name" value="PROTEIN FAM72A-RELATED"/>
    <property type="match status" value="1"/>
</dbReference>
<dbReference type="InParanoid" id="A0A0C2XHF0"/>